<dbReference type="GO" id="GO:0046872">
    <property type="term" value="F:metal ion binding"/>
    <property type="evidence" value="ECO:0007669"/>
    <property type="project" value="InterPro"/>
</dbReference>
<evidence type="ECO:0000313" key="4">
    <source>
        <dbReference type="EMBL" id="HEB96261.1"/>
    </source>
</evidence>
<feature type="signal peptide" evidence="1">
    <location>
        <begin position="1"/>
        <end position="20"/>
    </location>
</feature>
<dbReference type="PANTHER" id="PTHR11851:SF224">
    <property type="entry name" value="PROCESSING PROTEASE"/>
    <property type="match status" value="1"/>
</dbReference>
<feature type="domain" description="Peptidase M16 N-terminal" evidence="2">
    <location>
        <begin position="38"/>
        <end position="181"/>
    </location>
</feature>
<evidence type="ECO:0000259" key="3">
    <source>
        <dbReference type="Pfam" id="PF05193"/>
    </source>
</evidence>
<comment type="caution">
    <text evidence="4">The sequence shown here is derived from an EMBL/GenBank/DDBJ whole genome shotgun (WGS) entry which is preliminary data.</text>
</comment>
<dbReference type="Pfam" id="PF00675">
    <property type="entry name" value="Peptidase_M16"/>
    <property type="match status" value="1"/>
</dbReference>
<evidence type="ECO:0000259" key="2">
    <source>
        <dbReference type="Pfam" id="PF00675"/>
    </source>
</evidence>
<dbReference type="InterPro" id="IPR011249">
    <property type="entry name" value="Metalloenz_LuxS/M16"/>
</dbReference>
<dbReference type="Proteomes" id="UP000886251">
    <property type="component" value="Unassembled WGS sequence"/>
</dbReference>
<name>A0A831W7A0_9GAMM</name>
<accession>A0A831W7A0</accession>
<dbReference type="InterPro" id="IPR011765">
    <property type="entry name" value="Pept_M16_N"/>
</dbReference>
<dbReference type="Pfam" id="PF05193">
    <property type="entry name" value="Peptidase_M16_C"/>
    <property type="match status" value="1"/>
</dbReference>
<feature type="domain" description="Peptidase M16 C-terminal" evidence="3">
    <location>
        <begin position="189"/>
        <end position="364"/>
    </location>
</feature>
<dbReference type="Gene3D" id="3.30.830.10">
    <property type="entry name" value="Metalloenzyme, LuxS/M16 peptidase-like"/>
    <property type="match status" value="2"/>
</dbReference>
<sequence length="438" mass="47766">MPARFLLLLAGLLLSLTALAGPKIEQWTTANGARVLFVRAPDLPILDLRLVFDAGSARDGALPGLASLTNGLLSDGAGPWDADRIAERLESVGAELEVDSARDMAWVAVRTLTEAKPLETTLETLAAVLARPTFESDDLERNRKAMLTAVRLGEQNPGTVAGKAFYRALYGDHPYGSPSGGTRESLQAITRDDVLRFYRRYYVARNAVVAIVGDLDRARAEALAQRVTADLPAGEPAPALPPVQPLAEGREIRRPFPSSQSHILMGQPGMRRGDPDYFVLYVGNHILGGSGLVSQLSEEVREKRGLSYSVYSYFSPMRREGPFVLGAQTKNAKAEEAMGVMRDTLRRFIERGPTADELTAAKQNITGGFPLRISSNSKIVEYLAMIGFYRLPLDYLDRFVGRIEAVTAEQIRDAFGRRIHPDRFVTVVVGNGQAAAAD</sequence>
<keyword evidence="1" id="KW-0732">Signal</keyword>
<dbReference type="AlphaFoldDB" id="A0A831W7A0"/>
<proteinExistence type="predicted"/>
<organism evidence="4">
    <name type="scientific">Sedimenticola thiotaurini</name>
    <dbReference type="NCBI Taxonomy" id="1543721"/>
    <lineage>
        <taxon>Bacteria</taxon>
        <taxon>Pseudomonadati</taxon>
        <taxon>Pseudomonadota</taxon>
        <taxon>Gammaproteobacteria</taxon>
        <taxon>Chromatiales</taxon>
        <taxon>Sedimenticolaceae</taxon>
        <taxon>Sedimenticola</taxon>
    </lineage>
</organism>
<dbReference type="EMBL" id="DRKP01000084">
    <property type="protein sequence ID" value="HEB96261.1"/>
    <property type="molecule type" value="Genomic_DNA"/>
</dbReference>
<evidence type="ECO:0000256" key="1">
    <source>
        <dbReference type="SAM" id="SignalP"/>
    </source>
</evidence>
<dbReference type="InterPro" id="IPR050361">
    <property type="entry name" value="MPP/UQCRC_Complex"/>
</dbReference>
<feature type="chain" id="PRO_5032276499" evidence="1">
    <location>
        <begin position="21"/>
        <end position="438"/>
    </location>
</feature>
<gene>
    <name evidence="4" type="ORF">ENI96_07505</name>
</gene>
<dbReference type="PANTHER" id="PTHR11851">
    <property type="entry name" value="METALLOPROTEASE"/>
    <property type="match status" value="1"/>
</dbReference>
<dbReference type="SUPFAM" id="SSF63411">
    <property type="entry name" value="LuxS/MPP-like metallohydrolase"/>
    <property type="match status" value="2"/>
</dbReference>
<dbReference type="InterPro" id="IPR007863">
    <property type="entry name" value="Peptidase_M16_C"/>
</dbReference>
<protein>
    <submittedName>
        <fullName evidence="4">Insulinase family protein</fullName>
    </submittedName>
</protein>
<reference evidence="4" key="1">
    <citation type="journal article" date="2020" name="mSystems">
        <title>Genome- and Community-Level Interaction Insights into Carbon Utilization and Element Cycling Functions of Hydrothermarchaeota in Hydrothermal Sediment.</title>
        <authorList>
            <person name="Zhou Z."/>
            <person name="Liu Y."/>
            <person name="Xu W."/>
            <person name="Pan J."/>
            <person name="Luo Z.H."/>
            <person name="Li M."/>
        </authorList>
    </citation>
    <scope>NUCLEOTIDE SEQUENCE [LARGE SCALE GENOMIC DNA]</scope>
    <source>
        <strain evidence="4">HyVt-443</strain>
    </source>
</reference>